<reference evidence="3" key="3">
    <citation type="submission" date="2023-06" db="EMBL/GenBank/DDBJ databases">
        <authorList>
            <person name="Lucena T."/>
            <person name="Sun Q."/>
        </authorList>
    </citation>
    <scope>NUCLEOTIDE SEQUENCE</scope>
    <source>
        <strain evidence="3">CECT 7184</strain>
    </source>
</reference>
<feature type="compositionally biased region" description="Polar residues" evidence="1">
    <location>
        <begin position="1"/>
        <end position="14"/>
    </location>
</feature>
<organism evidence="3 4">
    <name type="scientific">Paenimyroides ceti</name>
    <dbReference type="NCBI Taxonomy" id="395087"/>
    <lineage>
        <taxon>Bacteria</taxon>
        <taxon>Pseudomonadati</taxon>
        <taxon>Bacteroidota</taxon>
        <taxon>Flavobacteriia</taxon>
        <taxon>Flavobacteriales</taxon>
        <taxon>Flavobacteriaceae</taxon>
        <taxon>Paenimyroides</taxon>
    </lineage>
</organism>
<dbReference type="Proteomes" id="UP001242368">
    <property type="component" value="Unassembled WGS sequence"/>
</dbReference>
<name>A0ABT8CXN7_9FLAO</name>
<reference evidence="4" key="2">
    <citation type="journal article" date="2019" name="Int. J. Syst. Evol. Microbiol.">
        <title>The Global Catalogue of Microorganisms (GCM) 10K type strain sequencing project: providing services to taxonomists for standard genome sequencing and annotation.</title>
        <authorList>
            <consortium name="The Broad Institute Genomics Platform"/>
            <consortium name="The Broad Institute Genome Sequencing Center for Infectious Disease"/>
            <person name="Wu L."/>
            <person name="Ma J."/>
        </authorList>
    </citation>
    <scope>NUCLEOTIDE SEQUENCE [LARGE SCALE GENOMIC DNA]</scope>
    <source>
        <strain evidence="4">CECT 7184</strain>
    </source>
</reference>
<dbReference type="RefSeq" id="WP_290361801.1">
    <property type="nucleotide sequence ID" value="NZ_JAUFQU010000001.1"/>
</dbReference>
<comment type="caution">
    <text evidence="3">The sequence shown here is derived from an EMBL/GenBank/DDBJ whole genome shotgun (WGS) entry which is preliminary data.</text>
</comment>
<feature type="region of interest" description="Disordered" evidence="1">
    <location>
        <begin position="1"/>
        <end position="28"/>
    </location>
</feature>
<keyword evidence="4" id="KW-1185">Reference proteome</keyword>
<dbReference type="EMBL" id="JAUFQU010000004">
    <property type="protein sequence ID" value="MDN3708881.1"/>
    <property type="molecule type" value="Genomic_DNA"/>
</dbReference>
<sequence length="210" mass="24497">MVLQGCSMTDNMSESSDEKFNTSKSTFSENDKDSFQIFYGDTVYTYSDGFYRKEIDSKFIYEFKFSNFEFDMVEEKKGNYLIINKLNPTERFRVLDLIDHKNGYITFNIETKDNYYRNFVYKNVADKEINSNLGDKVIKWELPTMFILAKTIEVVSEIVLNDKPSRLSDSALKACQAAMKSLRCPRGKTPYMEYRGGSWFNSEDCNVGCR</sequence>
<dbReference type="EMBL" id="JAUFQU010000001">
    <property type="protein sequence ID" value="MDN3705639.1"/>
    <property type="molecule type" value="Genomic_DNA"/>
</dbReference>
<evidence type="ECO:0000313" key="3">
    <source>
        <dbReference type="EMBL" id="MDN3708881.1"/>
    </source>
</evidence>
<evidence type="ECO:0008006" key="5">
    <source>
        <dbReference type="Google" id="ProtNLM"/>
    </source>
</evidence>
<evidence type="ECO:0000313" key="4">
    <source>
        <dbReference type="Proteomes" id="UP001242368"/>
    </source>
</evidence>
<protein>
    <recommendedName>
        <fullName evidence="5">Lipoprotein</fullName>
    </recommendedName>
</protein>
<gene>
    <name evidence="2" type="ORF">QW060_00650</name>
    <name evidence="3" type="ORF">QW060_17460</name>
</gene>
<accession>A0ABT8CXN7</accession>
<evidence type="ECO:0000256" key="1">
    <source>
        <dbReference type="SAM" id="MobiDB-lite"/>
    </source>
</evidence>
<evidence type="ECO:0000313" key="2">
    <source>
        <dbReference type="EMBL" id="MDN3705639.1"/>
    </source>
</evidence>
<proteinExistence type="predicted"/>
<reference evidence="3" key="1">
    <citation type="journal article" date="2014" name="Int. J. Syst. Evol. Microbiol.">
        <title>Complete genome of a new Firmicutes species belonging to the dominant human colonic microbiota ('Ruminococcus bicirculans') reveals two chromosomes and a selective capacity to utilize plant glucans.</title>
        <authorList>
            <consortium name="NISC Comparative Sequencing Program"/>
            <person name="Wegmann U."/>
            <person name="Louis P."/>
            <person name="Goesmann A."/>
            <person name="Henrissat B."/>
            <person name="Duncan S.H."/>
            <person name="Flint H.J."/>
        </authorList>
    </citation>
    <scope>NUCLEOTIDE SEQUENCE</scope>
    <source>
        <strain evidence="3">CECT 7184</strain>
    </source>
</reference>